<protein>
    <recommendedName>
        <fullName evidence="4">DUF3618 domain-containing protein</fullName>
    </recommendedName>
</protein>
<sequence>MTRPDELRLEAAQRREELVETLDQLVAKTDLRARFARADHRPMVLVAAAVGAVVLAGVLLSRSRQGKGRR</sequence>
<dbReference type="Proteomes" id="UP000054011">
    <property type="component" value="Unassembled WGS sequence"/>
</dbReference>
<dbReference type="RefSeq" id="WP_058943189.1">
    <property type="nucleotide sequence ID" value="NZ_JBIBSF010000006.1"/>
</dbReference>
<comment type="caution">
    <text evidence="2">The sequence shown here is derived from an EMBL/GenBank/DDBJ whole genome shotgun (WGS) entry which is preliminary data.</text>
</comment>
<accession>A0A100Y4H3</accession>
<evidence type="ECO:0008006" key="4">
    <source>
        <dbReference type="Google" id="ProtNLM"/>
    </source>
</evidence>
<organism evidence="2 3">
    <name type="scientific">Streptomyces kanasensis</name>
    <dbReference type="NCBI Taxonomy" id="936756"/>
    <lineage>
        <taxon>Bacteria</taxon>
        <taxon>Bacillati</taxon>
        <taxon>Actinomycetota</taxon>
        <taxon>Actinomycetes</taxon>
        <taxon>Kitasatosporales</taxon>
        <taxon>Streptomycetaceae</taxon>
        <taxon>Streptomyces</taxon>
    </lineage>
</organism>
<keyword evidence="1" id="KW-0472">Membrane</keyword>
<keyword evidence="1" id="KW-1133">Transmembrane helix</keyword>
<dbReference type="EMBL" id="LNSV01000044">
    <property type="protein sequence ID" value="KUH37544.1"/>
    <property type="molecule type" value="Genomic_DNA"/>
</dbReference>
<keyword evidence="3" id="KW-1185">Reference proteome</keyword>
<feature type="transmembrane region" description="Helical" evidence="1">
    <location>
        <begin position="42"/>
        <end position="60"/>
    </location>
</feature>
<proteinExistence type="predicted"/>
<keyword evidence="1" id="KW-0812">Transmembrane</keyword>
<evidence type="ECO:0000313" key="3">
    <source>
        <dbReference type="Proteomes" id="UP000054011"/>
    </source>
</evidence>
<gene>
    <name evidence="2" type="ORF">ATE80_17730</name>
</gene>
<dbReference type="AlphaFoldDB" id="A0A100Y4H3"/>
<evidence type="ECO:0000256" key="1">
    <source>
        <dbReference type="SAM" id="Phobius"/>
    </source>
</evidence>
<name>A0A100Y4H3_9ACTN</name>
<dbReference type="STRING" id="936756.ATE80_17730"/>
<evidence type="ECO:0000313" key="2">
    <source>
        <dbReference type="EMBL" id="KUH37544.1"/>
    </source>
</evidence>
<reference evidence="2 3" key="1">
    <citation type="submission" date="2015-11" db="EMBL/GenBank/DDBJ databases">
        <title>Genome-wide analysis reveals the secondary metabolome in Streptomyces kanasensis ZX01.</title>
        <authorList>
            <person name="Zhang G."/>
            <person name="Han L."/>
            <person name="Feng J."/>
            <person name="Zhang X."/>
        </authorList>
    </citation>
    <scope>NUCLEOTIDE SEQUENCE [LARGE SCALE GENOMIC DNA]</scope>
    <source>
        <strain evidence="2 3">ZX01</strain>
    </source>
</reference>